<comment type="caution">
    <text evidence="1">The sequence shown here is derived from an EMBL/GenBank/DDBJ whole genome shotgun (WGS) entry which is preliminary data.</text>
</comment>
<accession>A0ACB8RAS3</accession>
<dbReference type="Proteomes" id="UP000814033">
    <property type="component" value="Unassembled WGS sequence"/>
</dbReference>
<protein>
    <submittedName>
        <fullName evidence="1">Uncharacterized protein</fullName>
    </submittedName>
</protein>
<reference evidence="1" key="2">
    <citation type="journal article" date="2022" name="New Phytol.">
        <title>Evolutionary transition to the ectomycorrhizal habit in the genomes of a hyperdiverse lineage of mushroom-forming fungi.</title>
        <authorList>
            <person name="Looney B."/>
            <person name="Miyauchi S."/>
            <person name="Morin E."/>
            <person name="Drula E."/>
            <person name="Courty P.E."/>
            <person name="Kohler A."/>
            <person name="Kuo A."/>
            <person name="LaButti K."/>
            <person name="Pangilinan J."/>
            <person name="Lipzen A."/>
            <person name="Riley R."/>
            <person name="Andreopoulos W."/>
            <person name="He G."/>
            <person name="Johnson J."/>
            <person name="Nolan M."/>
            <person name="Tritt A."/>
            <person name="Barry K.W."/>
            <person name="Grigoriev I.V."/>
            <person name="Nagy L.G."/>
            <person name="Hibbett D."/>
            <person name="Henrissat B."/>
            <person name="Matheny P.B."/>
            <person name="Labbe J."/>
            <person name="Martin F.M."/>
        </authorList>
    </citation>
    <scope>NUCLEOTIDE SEQUENCE</scope>
    <source>
        <strain evidence="1">FP105234-sp</strain>
    </source>
</reference>
<reference evidence="1" key="1">
    <citation type="submission" date="2021-02" db="EMBL/GenBank/DDBJ databases">
        <authorList>
            <consortium name="DOE Joint Genome Institute"/>
            <person name="Ahrendt S."/>
            <person name="Looney B.P."/>
            <person name="Miyauchi S."/>
            <person name="Morin E."/>
            <person name="Drula E."/>
            <person name="Courty P.E."/>
            <person name="Chicoki N."/>
            <person name="Fauchery L."/>
            <person name="Kohler A."/>
            <person name="Kuo A."/>
            <person name="Labutti K."/>
            <person name="Pangilinan J."/>
            <person name="Lipzen A."/>
            <person name="Riley R."/>
            <person name="Andreopoulos W."/>
            <person name="He G."/>
            <person name="Johnson J."/>
            <person name="Barry K.W."/>
            <person name="Grigoriev I.V."/>
            <person name="Nagy L."/>
            <person name="Hibbett D."/>
            <person name="Henrissat B."/>
            <person name="Matheny P.B."/>
            <person name="Labbe J."/>
            <person name="Martin F."/>
        </authorList>
    </citation>
    <scope>NUCLEOTIDE SEQUENCE</scope>
    <source>
        <strain evidence="1">FP105234-sp</strain>
    </source>
</reference>
<dbReference type="EMBL" id="MU276135">
    <property type="protein sequence ID" value="KAI0041244.1"/>
    <property type="molecule type" value="Genomic_DNA"/>
</dbReference>
<evidence type="ECO:0000313" key="2">
    <source>
        <dbReference type="Proteomes" id="UP000814033"/>
    </source>
</evidence>
<name>A0ACB8RAS3_9AGAM</name>
<gene>
    <name evidence="1" type="ORF">FA95DRAFT_715215</name>
</gene>
<keyword evidence="2" id="KW-1185">Reference proteome</keyword>
<evidence type="ECO:0000313" key="1">
    <source>
        <dbReference type="EMBL" id="KAI0041244.1"/>
    </source>
</evidence>
<proteinExistence type="predicted"/>
<sequence length="57" mass="6342">MSSHSHAEDIASYVVRGAAITVGAVVGWKRRRDLWYVCPVDSALRRQKYIPSSLPQG</sequence>
<organism evidence="1 2">
    <name type="scientific">Auriscalpium vulgare</name>
    <dbReference type="NCBI Taxonomy" id="40419"/>
    <lineage>
        <taxon>Eukaryota</taxon>
        <taxon>Fungi</taxon>
        <taxon>Dikarya</taxon>
        <taxon>Basidiomycota</taxon>
        <taxon>Agaricomycotina</taxon>
        <taxon>Agaricomycetes</taxon>
        <taxon>Russulales</taxon>
        <taxon>Auriscalpiaceae</taxon>
        <taxon>Auriscalpium</taxon>
    </lineage>
</organism>